<accession>X1HW27</accession>
<dbReference type="InterPro" id="IPR043168">
    <property type="entry name" value="DegV_C"/>
</dbReference>
<dbReference type="EMBL" id="BARU01028775">
    <property type="protein sequence ID" value="GAH74371.1"/>
    <property type="molecule type" value="Genomic_DNA"/>
</dbReference>
<dbReference type="PROSITE" id="PS51482">
    <property type="entry name" value="DEGV"/>
    <property type="match status" value="1"/>
</dbReference>
<reference evidence="2" key="1">
    <citation type="journal article" date="2014" name="Front. Microbiol.">
        <title>High frequency of phylogenetically diverse reductive dehalogenase-homologous genes in deep subseafloor sedimentary metagenomes.</title>
        <authorList>
            <person name="Kawai M."/>
            <person name="Futagami T."/>
            <person name="Toyoda A."/>
            <person name="Takaki Y."/>
            <person name="Nishi S."/>
            <person name="Hori S."/>
            <person name="Arai W."/>
            <person name="Tsubouchi T."/>
            <person name="Morono Y."/>
            <person name="Uchiyama I."/>
            <person name="Ito T."/>
            <person name="Fujiyama A."/>
            <person name="Inagaki F."/>
            <person name="Takami H."/>
        </authorList>
    </citation>
    <scope>NUCLEOTIDE SEQUENCE</scope>
    <source>
        <strain evidence="2">Expedition CK06-06</strain>
    </source>
</reference>
<dbReference type="AlphaFoldDB" id="X1HW27"/>
<organism evidence="2">
    <name type="scientific">marine sediment metagenome</name>
    <dbReference type="NCBI Taxonomy" id="412755"/>
    <lineage>
        <taxon>unclassified sequences</taxon>
        <taxon>metagenomes</taxon>
        <taxon>ecological metagenomes</taxon>
    </lineage>
</organism>
<evidence type="ECO:0008006" key="3">
    <source>
        <dbReference type="Google" id="ProtNLM"/>
    </source>
</evidence>
<protein>
    <recommendedName>
        <fullName evidence="3">DegV family protein</fullName>
    </recommendedName>
</protein>
<dbReference type="Pfam" id="PF02645">
    <property type="entry name" value="DegV"/>
    <property type="match status" value="1"/>
</dbReference>
<dbReference type="NCBIfam" id="TIGR00762">
    <property type="entry name" value="DegV"/>
    <property type="match status" value="1"/>
</dbReference>
<evidence type="ECO:0000313" key="2">
    <source>
        <dbReference type="EMBL" id="GAH74371.1"/>
    </source>
</evidence>
<sequence>RTLVIRAAEAAEAGQTLPQLKASIEKLNASINGFGVLSTLEYLWRGGRIGSAKALLGTLLRITPVLAFEAGEVKVLAKARTTSRAIEYLLELMKERIKGSSPIHAVVVHTHALELALALKKEVQARFNCAELDLVELGPVLGTHIGPGFFGLGFYSEQDWQPNQY</sequence>
<name>X1HW27_9ZZZZ</name>
<dbReference type="SUPFAM" id="SSF82549">
    <property type="entry name" value="DAK1/DegV-like"/>
    <property type="match status" value="1"/>
</dbReference>
<dbReference type="PANTHER" id="PTHR33434">
    <property type="entry name" value="DEGV DOMAIN-CONTAINING PROTEIN DR_1986-RELATED"/>
    <property type="match status" value="1"/>
</dbReference>
<evidence type="ECO:0000256" key="1">
    <source>
        <dbReference type="ARBA" id="ARBA00023121"/>
    </source>
</evidence>
<feature type="non-terminal residue" evidence="2">
    <location>
        <position position="1"/>
    </location>
</feature>
<dbReference type="PANTHER" id="PTHR33434:SF2">
    <property type="entry name" value="FATTY ACID-BINDING PROTEIN TM_1468"/>
    <property type="match status" value="1"/>
</dbReference>
<keyword evidence="1" id="KW-0446">Lipid-binding</keyword>
<dbReference type="GO" id="GO:0008289">
    <property type="term" value="F:lipid binding"/>
    <property type="evidence" value="ECO:0007669"/>
    <property type="project" value="UniProtKB-KW"/>
</dbReference>
<comment type="caution">
    <text evidence="2">The sequence shown here is derived from an EMBL/GenBank/DDBJ whole genome shotgun (WGS) entry which is preliminary data.</text>
</comment>
<dbReference type="InterPro" id="IPR050270">
    <property type="entry name" value="DegV_domain_contain"/>
</dbReference>
<dbReference type="Gene3D" id="3.30.1180.10">
    <property type="match status" value="1"/>
</dbReference>
<proteinExistence type="predicted"/>
<dbReference type="InterPro" id="IPR003797">
    <property type="entry name" value="DegV"/>
</dbReference>
<gene>
    <name evidence="2" type="ORF">S03H2_45886</name>
</gene>